<dbReference type="AlphaFoldDB" id="A0A1L9WFE6"/>
<dbReference type="GO" id="GO:0046514">
    <property type="term" value="P:ceramide catabolic process"/>
    <property type="evidence" value="ECO:0007669"/>
    <property type="project" value="TreeGrafter"/>
</dbReference>
<sequence length="255" mass="28283">MSSPISTDAFWGPPTSHANFCDEVSPTKYTSNPNRMAIIFNFCNQDYTITRYIAEFNNTLTNLTYTLYALHGLRHLPHQPSPSFSRRIPYYGLIGVGLCSAGFHLSLKYHTQMMDDLSMLLTTTPLLHRVLTVNTSAQTSSRMALALGATLLGLAAVHVATDELVLHAVSFVGSVTVIGVRTMQLIQQRTSRGSVAREELWALVRWHIFTGVGAYTFIAVIDHLVSGAEHADLQRSVAWPLSWMVSRTTEAKVKE</sequence>
<feature type="transmembrane region" description="Helical" evidence="9">
    <location>
        <begin position="166"/>
        <end position="183"/>
    </location>
</feature>
<keyword evidence="3 9" id="KW-0812">Transmembrane</keyword>
<comment type="cofactor">
    <cofactor evidence="8">
        <name>Zn(2+)</name>
        <dbReference type="ChEBI" id="CHEBI:29105"/>
    </cofactor>
</comment>
<keyword evidence="4" id="KW-0378">Hydrolase</keyword>
<keyword evidence="7" id="KW-0106">Calcium</keyword>
<keyword evidence="8" id="KW-0862">Zinc</keyword>
<dbReference type="PANTHER" id="PTHR46187">
    <property type="entry name" value="ALKALINE CERAMIDASE 3"/>
    <property type="match status" value="1"/>
</dbReference>
<organism evidence="10 11">
    <name type="scientific">Aspergillus aculeatus (strain ATCC 16872 / CBS 172.66 / WB 5094)</name>
    <dbReference type="NCBI Taxonomy" id="690307"/>
    <lineage>
        <taxon>Eukaryota</taxon>
        <taxon>Fungi</taxon>
        <taxon>Dikarya</taxon>
        <taxon>Ascomycota</taxon>
        <taxon>Pezizomycotina</taxon>
        <taxon>Eurotiomycetes</taxon>
        <taxon>Eurotiomycetidae</taxon>
        <taxon>Eurotiales</taxon>
        <taxon>Aspergillaceae</taxon>
        <taxon>Aspergillus</taxon>
        <taxon>Aspergillus subgen. Circumdati</taxon>
    </lineage>
</organism>
<proteinExistence type="inferred from homology"/>
<dbReference type="OrthoDB" id="187171at2759"/>
<dbReference type="GeneID" id="30975963"/>
<accession>A0A1L9WFE6</accession>
<dbReference type="OMA" id="SMHFATT"/>
<evidence type="ECO:0000256" key="1">
    <source>
        <dbReference type="ARBA" id="ARBA00004141"/>
    </source>
</evidence>
<dbReference type="VEuPathDB" id="FungiDB:ASPACDRAFT_48519"/>
<keyword evidence="6 9" id="KW-0472">Membrane</keyword>
<evidence type="ECO:0000256" key="6">
    <source>
        <dbReference type="ARBA" id="ARBA00023136"/>
    </source>
</evidence>
<evidence type="ECO:0000313" key="10">
    <source>
        <dbReference type="EMBL" id="OJJ94825.1"/>
    </source>
</evidence>
<feature type="binding site" evidence="7">
    <location>
        <position position="55"/>
    </location>
    <ligand>
        <name>Ca(2+)</name>
        <dbReference type="ChEBI" id="CHEBI:29108"/>
    </ligand>
</feature>
<dbReference type="Proteomes" id="UP000184546">
    <property type="component" value="Unassembled WGS sequence"/>
</dbReference>
<feature type="transmembrane region" description="Helical" evidence="9">
    <location>
        <begin position="88"/>
        <end position="107"/>
    </location>
</feature>
<comment type="similarity">
    <text evidence="2">Belongs to the alkaline ceramidase family.</text>
</comment>
<keyword evidence="11" id="KW-1185">Reference proteome</keyword>
<dbReference type="EMBL" id="KV878993">
    <property type="protein sequence ID" value="OJJ94825.1"/>
    <property type="molecule type" value="Genomic_DNA"/>
</dbReference>
<evidence type="ECO:0000256" key="4">
    <source>
        <dbReference type="ARBA" id="ARBA00022801"/>
    </source>
</evidence>
<keyword evidence="5 9" id="KW-1133">Transmembrane helix</keyword>
<evidence type="ECO:0000313" key="11">
    <source>
        <dbReference type="Proteomes" id="UP000184546"/>
    </source>
</evidence>
<name>A0A1L9WFE6_ASPA1</name>
<evidence type="ECO:0000256" key="2">
    <source>
        <dbReference type="ARBA" id="ARBA00009780"/>
    </source>
</evidence>
<dbReference type="PANTHER" id="PTHR46187:SF1">
    <property type="entry name" value="ALKALINE PHYTOCERAMIDASE"/>
    <property type="match status" value="1"/>
</dbReference>
<dbReference type="InterPro" id="IPR008901">
    <property type="entry name" value="ACER"/>
</dbReference>
<evidence type="ECO:0000256" key="3">
    <source>
        <dbReference type="ARBA" id="ARBA00022692"/>
    </source>
</evidence>
<evidence type="ECO:0000256" key="7">
    <source>
        <dbReference type="PIRSR" id="PIRSR608901-1"/>
    </source>
</evidence>
<dbReference type="STRING" id="690307.A0A1L9WFE6"/>
<feature type="transmembrane region" description="Helical" evidence="9">
    <location>
        <begin position="143"/>
        <end position="160"/>
    </location>
</feature>
<dbReference type="GO" id="GO:0046872">
    <property type="term" value="F:metal ion binding"/>
    <property type="evidence" value="ECO:0007669"/>
    <property type="project" value="UniProtKB-KW"/>
</dbReference>
<evidence type="ECO:0000256" key="5">
    <source>
        <dbReference type="ARBA" id="ARBA00022989"/>
    </source>
</evidence>
<feature type="binding site" evidence="8">
    <location>
        <position position="104"/>
    </location>
    <ligand>
        <name>Zn(2+)</name>
        <dbReference type="ChEBI" id="CHEBI:29105"/>
        <note>catalytic</note>
    </ligand>
</feature>
<reference evidence="11" key="1">
    <citation type="journal article" date="2017" name="Genome Biol.">
        <title>Comparative genomics reveals high biological diversity and specific adaptations in the industrially and medically important fungal genus Aspergillus.</title>
        <authorList>
            <person name="de Vries R.P."/>
            <person name="Riley R."/>
            <person name="Wiebenga A."/>
            <person name="Aguilar-Osorio G."/>
            <person name="Amillis S."/>
            <person name="Uchima C.A."/>
            <person name="Anderluh G."/>
            <person name="Asadollahi M."/>
            <person name="Askin M."/>
            <person name="Barry K."/>
            <person name="Battaglia E."/>
            <person name="Bayram O."/>
            <person name="Benocci T."/>
            <person name="Braus-Stromeyer S.A."/>
            <person name="Caldana C."/>
            <person name="Canovas D."/>
            <person name="Cerqueira G.C."/>
            <person name="Chen F."/>
            <person name="Chen W."/>
            <person name="Choi C."/>
            <person name="Clum A."/>
            <person name="Dos Santos R.A."/>
            <person name="Damasio A.R."/>
            <person name="Diallinas G."/>
            <person name="Emri T."/>
            <person name="Fekete E."/>
            <person name="Flipphi M."/>
            <person name="Freyberg S."/>
            <person name="Gallo A."/>
            <person name="Gournas C."/>
            <person name="Habgood R."/>
            <person name="Hainaut M."/>
            <person name="Harispe M.L."/>
            <person name="Henrissat B."/>
            <person name="Hilden K.S."/>
            <person name="Hope R."/>
            <person name="Hossain A."/>
            <person name="Karabika E."/>
            <person name="Karaffa L."/>
            <person name="Karanyi Z."/>
            <person name="Krasevec N."/>
            <person name="Kuo A."/>
            <person name="Kusch H."/>
            <person name="LaButti K."/>
            <person name="Lagendijk E.L."/>
            <person name="Lapidus A."/>
            <person name="Levasseur A."/>
            <person name="Lindquist E."/>
            <person name="Lipzen A."/>
            <person name="Logrieco A.F."/>
            <person name="MacCabe A."/>
            <person name="Maekelae M.R."/>
            <person name="Malavazi I."/>
            <person name="Melin P."/>
            <person name="Meyer V."/>
            <person name="Mielnichuk N."/>
            <person name="Miskei M."/>
            <person name="Molnar A.P."/>
            <person name="Mule G."/>
            <person name="Ngan C.Y."/>
            <person name="Orejas M."/>
            <person name="Orosz E."/>
            <person name="Ouedraogo J.P."/>
            <person name="Overkamp K.M."/>
            <person name="Park H.-S."/>
            <person name="Perrone G."/>
            <person name="Piumi F."/>
            <person name="Punt P.J."/>
            <person name="Ram A.F."/>
            <person name="Ramon A."/>
            <person name="Rauscher S."/>
            <person name="Record E."/>
            <person name="Riano-Pachon D.M."/>
            <person name="Robert V."/>
            <person name="Roehrig J."/>
            <person name="Ruller R."/>
            <person name="Salamov A."/>
            <person name="Salih N.S."/>
            <person name="Samson R.A."/>
            <person name="Sandor E."/>
            <person name="Sanguinetti M."/>
            <person name="Schuetze T."/>
            <person name="Sepcic K."/>
            <person name="Shelest E."/>
            <person name="Sherlock G."/>
            <person name="Sophianopoulou V."/>
            <person name="Squina F.M."/>
            <person name="Sun H."/>
            <person name="Susca A."/>
            <person name="Todd R.B."/>
            <person name="Tsang A."/>
            <person name="Unkles S.E."/>
            <person name="van de Wiele N."/>
            <person name="van Rossen-Uffink D."/>
            <person name="Oliveira J.V."/>
            <person name="Vesth T.C."/>
            <person name="Visser J."/>
            <person name="Yu J.-H."/>
            <person name="Zhou M."/>
            <person name="Andersen M.R."/>
            <person name="Archer D.B."/>
            <person name="Baker S.E."/>
            <person name="Benoit I."/>
            <person name="Brakhage A.A."/>
            <person name="Braus G.H."/>
            <person name="Fischer R."/>
            <person name="Frisvad J.C."/>
            <person name="Goldman G.H."/>
            <person name="Houbraken J."/>
            <person name="Oakley B."/>
            <person name="Pocsi I."/>
            <person name="Scazzocchio C."/>
            <person name="Seiboth B."/>
            <person name="vanKuyk P.A."/>
            <person name="Wortman J."/>
            <person name="Dyer P.S."/>
            <person name="Grigoriev I.V."/>
        </authorList>
    </citation>
    <scope>NUCLEOTIDE SEQUENCE [LARGE SCALE GENOMIC DNA]</scope>
    <source>
        <strain evidence="11">ATCC 16872 / CBS 172.66 / WB 5094</strain>
    </source>
</reference>
<evidence type="ECO:0000256" key="8">
    <source>
        <dbReference type="PIRSR" id="PIRSR608901-2"/>
    </source>
</evidence>
<keyword evidence="7" id="KW-0479">Metal-binding</keyword>
<dbReference type="GO" id="GO:0016811">
    <property type="term" value="F:hydrolase activity, acting on carbon-nitrogen (but not peptide) bonds, in linear amides"/>
    <property type="evidence" value="ECO:0007669"/>
    <property type="project" value="InterPro"/>
</dbReference>
<dbReference type="Pfam" id="PF05875">
    <property type="entry name" value="Ceramidase"/>
    <property type="match status" value="1"/>
</dbReference>
<gene>
    <name evidence="10" type="ORF">ASPACDRAFT_48519</name>
</gene>
<dbReference type="GO" id="GO:0046513">
    <property type="term" value="P:ceramide biosynthetic process"/>
    <property type="evidence" value="ECO:0007669"/>
    <property type="project" value="TreeGrafter"/>
</dbReference>
<protein>
    <submittedName>
        <fullName evidence="10">Uncharacterized protein</fullName>
    </submittedName>
</protein>
<dbReference type="RefSeq" id="XP_020051165.1">
    <property type="nucleotide sequence ID" value="XM_020202149.1"/>
</dbReference>
<evidence type="ECO:0000256" key="9">
    <source>
        <dbReference type="SAM" id="Phobius"/>
    </source>
</evidence>
<comment type="subcellular location">
    <subcellularLocation>
        <location evidence="1">Membrane</location>
        <topology evidence="1">Multi-pass membrane protein</topology>
    </subcellularLocation>
</comment>
<dbReference type="GO" id="GO:0005789">
    <property type="term" value="C:endoplasmic reticulum membrane"/>
    <property type="evidence" value="ECO:0007669"/>
    <property type="project" value="TreeGrafter"/>
</dbReference>